<proteinExistence type="predicted"/>
<dbReference type="KEGG" id="yti:FNA67_19460"/>
<dbReference type="PANTHER" id="PTHR42852">
    <property type="entry name" value="THIOL:DISULFIDE INTERCHANGE PROTEIN DSBE"/>
    <property type="match status" value="1"/>
</dbReference>
<evidence type="ECO:0000256" key="3">
    <source>
        <dbReference type="ARBA" id="ARBA00023284"/>
    </source>
</evidence>
<dbReference type="GO" id="GO:0017004">
    <property type="term" value="P:cytochrome complex assembly"/>
    <property type="evidence" value="ECO:0007669"/>
    <property type="project" value="UniProtKB-KW"/>
</dbReference>
<dbReference type="InterPro" id="IPR013740">
    <property type="entry name" value="Redoxin"/>
</dbReference>
<dbReference type="AlphaFoldDB" id="A0A5B9DSR9"/>
<evidence type="ECO:0000313" key="5">
    <source>
        <dbReference type="Proteomes" id="UP000321062"/>
    </source>
</evidence>
<evidence type="ECO:0000313" key="4">
    <source>
        <dbReference type="EMBL" id="QEE22206.1"/>
    </source>
</evidence>
<accession>A0A5B9DSR9</accession>
<dbReference type="PROSITE" id="PS00194">
    <property type="entry name" value="THIOREDOXIN_1"/>
    <property type="match status" value="1"/>
</dbReference>
<dbReference type="InterPro" id="IPR036249">
    <property type="entry name" value="Thioredoxin-like_sf"/>
</dbReference>
<dbReference type="Gene3D" id="3.40.30.10">
    <property type="entry name" value="Glutaredoxin"/>
    <property type="match status" value="1"/>
</dbReference>
<protein>
    <submittedName>
        <fullName evidence="4">TlpA family protein disulfide reductase</fullName>
    </submittedName>
</protein>
<dbReference type="InterPro" id="IPR013766">
    <property type="entry name" value="Thioredoxin_domain"/>
</dbReference>
<dbReference type="SUPFAM" id="SSF52833">
    <property type="entry name" value="Thioredoxin-like"/>
    <property type="match status" value="1"/>
</dbReference>
<organism evidence="4 5">
    <name type="scientific">Paradevosia tibetensis</name>
    <dbReference type="NCBI Taxonomy" id="1447062"/>
    <lineage>
        <taxon>Bacteria</taxon>
        <taxon>Pseudomonadati</taxon>
        <taxon>Pseudomonadota</taxon>
        <taxon>Alphaproteobacteria</taxon>
        <taxon>Hyphomicrobiales</taxon>
        <taxon>Devosiaceae</taxon>
        <taxon>Paradevosia</taxon>
    </lineage>
</organism>
<gene>
    <name evidence="4" type="ORF">FNA67_19460</name>
</gene>
<evidence type="ECO:0000256" key="2">
    <source>
        <dbReference type="ARBA" id="ARBA00022748"/>
    </source>
</evidence>
<name>A0A5B9DSR9_9HYPH</name>
<dbReference type="PROSITE" id="PS51352">
    <property type="entry name" value="THIOREDOXIN_2"/>
    <property type="match status" value="1"/>
</dbReference>
<keyword evidence="3" id="KW-0676">Redox-active center</keyword>
<dbReference type="PANTHER" id="PTHR42852:SF13">
    <property type="entry name" value="PROTEIN DIPZ"/>
    <property type="match status" value="1"/>
</dbReference>
<dbReference type="Proteomes" id="UP000321062">
    <property type="component" value="Chromosome"/>
</dbReference>
<keyword evidence="5" id="KW-1185">Reference proteome</keyword>
<comment type="subcellular location">
    <subcellularLocation>
        <location evidence="1">Cell envelope</location>
    </subcellularLocation>
</comment>
<dbReference type="GO" id="GO:0015036">
    <property type="term" value="F:disulfide oxidoreductase activity"/>
    <property type="evidence" value="ECO:0007669"/>
    <property type="project" value="UniProtKB-ARBA"/>
</dbReference>
<sequence length="221" mass="23744">MSESAPGTEKKRFPRLLLSVGLVAAALAIAVGVWVSNGSTQAKECPVNKDTLAKIDAAAVGELAALNPSMQPRSYADMTFQDKDGKPKTIKDFAGKTLLVNFWASWCVPCREEMPALNALAEKYNDAGFEVLPINLDIGPEGSGKAQKFLDEGQWAHLPLYADPSFKVFERLKTEGVAFGLPATVLLDDKGCEMAVLQGPAHWDTPDGGKVVEALKSLLKI</sequence>
<dbReference type="CDD" id="cd02966">
    <property type="entry name" value="TlpA_like_family"/>
    <property type="match status" value="1"/>
</dbReference>
<dbReference type="GO" id="GO:0030313">
    <property type="term" value="C:cell envelope"/>
    <property type="evidence" value="ECO:0007669"/>
    <property type="project" value="UniProtKB-SubCell"/>
</dbReference>
<reference evidence="4 5" key="1">
    <citation type="journal article" date="2015" name="Int. J. Syst. Evol. Microbiol.">
        <title>Youhaiella tibetensis gen. nov., sp. nov., isolated from subsurface sediment.</title>
        <authorList>
            <person name="Wang Y.X."/>
            <person name="Huang F.Q."/>
            <person name="Nogi Y."/>
            <person name="Pang S.J."/>
            <person name="Wang P.K."/>
            <person name="Lv J."/>
        </authorList>
    </citation>
    <scope>NUCLEOTIDE SEQUENCE [LARGE SCALE GENOMIC DNA]</scope>
    <source>
        <strain evidence="5">fig4</strain>
    </source>
</reference>
<keyword evidence="2" id="KW-0201">Cytochrome c-type biogenesis</keyword>
<dbReference type="Pfam" id="PF08534">
    <property type="entry name" value="Redoxin"/>
    <property type="match status" value="1"/>
</dbReference>
<dbReference type="OrthoDB" id="9799347at2"/>
<dbReference type="InterPro" id="IPR017937">
    <property type="entry name" value="Thioredoxin_CS"/>
</dbReference>
<evidence type="ECO:0000256" key="1">
    <source>
        <dbReference type="ARBA" id="ARBA00004196"/>
    </source>
</evidence>
<dbReference type="EMBL" id="CP041690">
    <property type="protein sequence ID" value="QEE22206.1"/>
    <property type="molecule type" value="Genomic_DNA"/>
</dbReference>
<dbReference type="InterPro" id="IPR050553">
    <property type="entry name" value="Thioredoxin_ResA/DsbE_sf"/>
</dbReference>